<evidence type="ECO:0000256" key="6">
    <source>
        <dbReference type="ARBA" id="ARBA00022692"/>
    </source>
</evidence>
<dbReference type="InterPro" id="IPR030225">
    <property type="entry name" value="SCAP"/>
</dbReference>
<reference evidence="18 19" key="1">
    <citation type="journal article" date="2012" name="PLoS Pathog.">
        <title>Diverse lifestyles and strategies of plant pathogenesis encoded in the genomes of eighteen Dothideomycetes fungi.</title>
        <authorList>
            <person name="Ohm R.A."/>
            <person name="Feau N."/>
            <person name="Henrissat B."/>
            <person name="Schoch C.L."/>
            <person name="Horwitz B.A."/>
            <person name="Barry K.W."/>
            <person name="Condon B.J."/>
            <person name="Copeland A.C."/>
            <person name="Dhillon B."/>
            <person name="Glaser F."/>
            <person name="Hesse C.N."/>
            <person name="Kosti I."/>
            <person name="LaButti K."/>
            <person name="Lindquist E.A."/>
            <person name="Lucas S."/>
            <person name="Salamov A.A."/>
            <person name="Bradshaw R.E."/>
            <person name="Ciuffetti L."/>
            <person name="Hamelin R.C."/>
            <person name="Kema G.H.J."/>
            <person name="Lawrence C."/>
            <person name="Scott J.A."/>
            <person name="Spatafora J.W."/>
            <person name="Turgeon B.G."/>
            <person name="de Wit P.J.G.M."/>
            <person name="Zhong S."/>
            <person name="Goodwin S.B."/>
            <person name="Grigoriev I.V."/>
        </authorList>
    </citation>
    <scope>NUCLEOTIDE SEQUENCE [LARGE SCALE GENOMIC DNA]</scope>
    <source>
        <strain evidence="18 19">SO2202</strain>
    </source>
</reference>
<feature type="domain" description="SSD" evidence="17">
    <location>
        <begin position="264"/>
        <end position="422"/>
    </location>
</feature>
<dbReference type="AlphaFoldDB" id="N1QKC0"/>
<dbReference type="Proteomes" id="UP000016931">
    <property type="component" value="Unassembled WGS sequence"/>
</dbReference>
<dbReference type="SUPFAM" id="SSF50978">
    <property type="entry name" value="WD40 repeat-like"/>
    <property type="match status" value="1"/>
</dbReference>
<dbReference type="OMA" id="EFQFRPM"/>
<evidence type="ECO:0000256" key="13">
    <source>
        <dbReference type="ARBA" id="ARBA00023136"/>
    </source>
</evidence>
<keyword evidence="5" id="KW-0853">WD repeat</keyword>
<organism evidence="18 19">
    <name type="scientific">Sphaerulina musiva (strain SO2202)</name>
    <name type="common">Poplar stem canker fungus</name>
    <name type="synonym">Septoria musiva</name>
    <dbReference type="NCBI Taxonomy" id="692275"/>
    <lineage>
        <taxon>Eukaryota</taxon>
        <taxon>Fungi</taxon>
        <taxon>Dikarya</taxon>
        <taxon>Ascomycota</taxon>
        <taxon>Pezizomycotina</taxon>
        <taxon>Dothideomycetes</taxon>
        <taxon>Dothideomycetidae</taxon>
        <taxon>Mycosphaerellales</taxon>
        <taxon>Mycosphaerellaceae</taxon>
        <taxon>Sphaerulina</taxon>
    </lineage>
</organism>
<dbReference type="HOGENOM" id="CLU_004183_0_0_1"/>
<evidence type="ECO:0000256" key="8">
    <source>
        <dbReference type="ARBA" id="ARBA00022824"/>
    </source>
</evidence>
<evidence type="ECO:0000256" key="3">
    <source>
        <dbReference type="ARBA" id="ARBA00007410"/>
    </source>
</evidence>
<dbReference type="PANTHER" id="PTHR46378">
    <property type="entry name" value="STEROL REGULATORY ELEMENT-BINDING PROTEIN CLEAVAGE-ACTIVATING PROTEIN"/>
    <property type="match status" value="1"/>
</dbReference>
<evidence type="ECO:0000256" key="9">
    <source>
        <dbReference type="ARBA" id="ARBA00022989"/>
    </source>
</evidence>
<evidence type="ECO:0000256" key="1">
    <source>
        <dbReference type="ARBA" id="ARBA00004477"/>
    </source>
</evidence>
<keyword evidence="14" id="KW-0325">Glycoprotein</keyword>
<keyword evidence="19" id="KW-1185">Reference proteome</keyword>
<dbReference type="InterPro" id="IPR036322">
    <property type="entry name" value="WD40_repeat_dom_sf"/>
</dbReference>
<dbReference type="OrthoDB" id="1914839at2759"/>
<dbReference type="GO" id="GO:0032934">
    <property type="term" value="F:sterol binding"/>
    <property type="evidence" value="ECO:0007669"/>
    <property type="project" value="InterPro"/>
</dbReference>
<evidence type="ECO:0000256" key="15">
    <source>
        <dbReference type="ARBA" id="ARBA00023221"/>
    </source>
</evidence>
<feature type="transmembrane region" description="Helical" evidence="16">
    <location>
        <begin position="331"/>
        <end position="352"/>
    </location>
</feature>
<dbReference type="InterPro" id="IPR000731">
    <property type="entry name" value="SSD"/>
</dbReference>
<feature type="transmembrane region" description="Helical" evidence="16">
    <location>
        <begin position="394"/>
        <end position="420"/>
    </location>
</feature>
<keyword evidence="12" id="KW-0446">Lipid-binding</keyword>
<dbReference type="STRING" id="692275.N1QKC0"/>
<dbReference type="Pfam" id="PF12349">
    <property type="entry name" value="Sterol-sensing"/>
    <property type="match status" value="1"/>
</dbReference>
<keyword evidence="10" id="KW-0333">Golgi apparatus</keyword>
<comment type="similarity">
    <text evidence="3">Belongs to the WD repeat SCAP family.</text>
</comment>
<feature type="transmembrane region" description="Helical" evidence="16">
    <location>
        <begin position="364"/>
        <end position="388"/>
    </location>
</feature>
<dbReference type="InterPro" id="IPR053958">
    <property type="entry name" value="HMGCR/SNAP/NPC1-like_SSD"/>
</dbReference>
<dbReference type="GO" id="GO:0032936">
    <property type="term" value="C:SREBP-SCAP complex"/>
    <property type="evidence" value="ECO:0007669"/>
    <property type="project" value="TreeGrafter"/>
</dbReference>
<keyword evidence="15" id="KW-0753">Steroid metabolism</keyword>
<evidence type="ECO:0000313" key="18">
    <source>
        <dbReference type="EMBL" id="EMF17671.1"/>
    </source>
</evidence>
<evidence type="ECO:0000313" key="19">
    <source>
        <dbReference type="Proteomes" id="UP000016931"/>
    </source>
</evidence>
<feature type="transmembrane region" description="Helical" evidence="16">
    <location>
        <begin position="262"/>
        <end position="283"/>
    </location>
</feature>
<keyword evidence="6 16" id="KW-0812">Transmembrane</keyword>
<gene>
    <name evidence="18" type="ORF">SEPMUDRAFT_153560</name>
</gene>
<dbReference type="Gene3D" id="2.130.10.10">
    <property type="entry name" value="YVTN repeat-like/Quinoprotein amine dehydrogenase"/>
    <property type="match status" value="1"/>
</dbReference>
<evidence type="ECO:0000256" key="2">
    <source>
        <dbReference type="ARBA" id="ARBA00004653"/>
    </source>
</evidence>
<evidence type="ECO:0000256" key="5">
    <source>
        <dbReference type="ARBA" id="ARBA00022574"/>
    </source>
</evidence>
<accession>N1QKC0</accession>
<feature type="transmembrane region" description="Helical" evidence="16">
    <location>
        <begin position="295"/>
        <end position="319"/>
    </location>
</feature>
<keyword evidence="13 16" id="KW-0472">Membrane</keyword>
<dbReference type="EMBL" id="KB456260">
    <property type="protein sequence ID" value="EMF17671.1"/>
    <property type="molecule type" value="Genomic_DNA"/>
</dbReference>
<dbReference type="GO" id="GO:0045540">
    <property type="term" value="P:regulation of cholesterol biosynthetic process"/>
    <property type="evidence" value="ECO:0007669"/>
    <property type="project" value="TreeGrafter"/>
</dbReference>
<dbReference type="GO" id="GO:0008202">
    <property type="term" value="P:steroid metabolic process"/>
    <property type="evidence" value="ECO:0007669"/>
    <property type="project" value="UniProtKB-KW"/>
</dbReference>
<sequence length="1144" mass="124708">MLWYLLSPLRGTTQPPRLSPSHPVRRAFYRHGKTTSQHWLMAMLVTVAIAMGFSYPTIFLAENPTAGLAAYPHHAWTTVRPIANGSAAVDIELRQIWVHGSYMNALSKDVLKRGLAVQQRLVGHEALGDTMHSLDDKLRSSAVPWAFHSPLMYWNNSAELIDADQNILSTINDQKHSSSSLDVALRPASVFAGKEFDRNKLRAADALVITLMNKGGGAMGDRWHDKMQTLADGACPGCTLFPADGNVTRNRVYEFSFTPLSISAHLALTVAYSAMAIYVLLSFRRLRAFHSRGGLVVTAITQMTCSILSSFTICHILKINLSTIPQNAYPFVVLVLGVENIFRLINAVLAYSPTMATELRIANALGDIGPVSVAAAAQNLTVLALLSTVVSPGVAAFCAFAAIATLFDSFFLLTFFVAVLSVDIRRLELQDAIAARHHKSRREKQSRATPHHTWMDALFQGRLPFSTRMAGTAVTATFVLSLNYHFFERKGAGATIRDVLNLMKSGSGPLTEDTFAPPPMNASLTPTEWMRLQDFDTAKEVMRLAKPGADSFVICLFAPLIVVLGGSDRTAVGSQAWTDTLRSFAVHHFYPVIVAIIFTVAFVMLLMNFLLYNAGDEDHDLALEPMEDTLTCDTVVLPHRLDIVKMATSDTGHVITVALDRTIAVTVVDTTQQSYRTFALPAHVLQQISWPIRHLAIDDAGEWIACHCSDDRILVYNLTHGSIMSNVTQYPDDHGARVFTFVSLPSSDGMKLHLLVLTSGGRLAMSCFETGLSQGNDLSHLPLMGAAIVDTLQGRQLYIVGMEAHIKAYTWTGSNWAVTNTAQLQIETETGHLGAHLTEQVEIQSYRDLDTELIVVTTSASAIFLDSLTLAPIAKFDFETGEKDGKRGLASRECVGVRSGGKLLMGSSRLCSACGSLALRRAAIASDRPDREDVCIVRTWSINRKDDDDDDDDDDGEPCICLAQRSASCHAFSPENYDTYSVPSPGVWSTTAKDQVIIGLRKRPLQGGAPGKIDTYASSNGREATPAQLRQRRRDLRQRAAQLDAGEDQVWEAYKLSIDGDLQILELPPPETDALYVHNAGPVHPLDCQSVVVAFGNCIKVIRSARRATGVSSRSSTITTTASTAAAAAAAATATTTSALLYNR</sequence>
<evidence type="ECO:0000256" key="11">
    <source>
        <dbReference type="ARBA" id="ARBA00023098"/>
    </source>
</evidence>
<keyword evidence="11" id="KW-0443">Lipid metabolism</keyword>
<feature type="transmembrane region" description="Helical" evidence="16">
    <location>
        <begin position="587"/>
        <end position="611"/>
    </location>
</feature>
<proteinExistence type="inferred from homology"/>
<evidence type="ECO:0000256" key="4">
    <source>
        <dbReference type="ARBA" id="ARBA00019541"/>
    </source>
</evidence>
<evidence type="ECO:0000256" key="12">
    <source>
        <dbReference type="ARBA" id="ARBA00023121"/>
    </source>
</evidence>
<evidence type="ECO:0000256" key="10">
    <source>
        <dbReference type="ARBA" id="ARBA00023034"/>
    </source>
</evidence>
<keyword evidence="7" id="KW-0677">Repeat</keyword>
<evidence type="ECO:0000256" key="14">
    <source>
        <dbReference type="ARBA" id="ARBA00023180"/>
    </source>
</evidence>
<dbReference type="GO" id="GO:0005789">
    <property type="term" value="C:endoplasmic reticulum membrane"/>
    <property type="evidence" value="ECO:0007669"/>
    <property type="project" value="UniProtKB-SubCell"/>
</dbReference>
<comment type="subcellular location">
    <subcellularLocation>
        <location evidence="1">Endoplasmic reticulum membrane</location>
        <topology evidence="1">Multi-pass membrane protein</topology>
    </subcellularLocation>
    <subcellularLocation>
        <location evidence="2">Golgi apparatus membrane</location>
        <topology evidence="2">Multi-pass membrane protein</topology>
    </subcellularLocation>
</comment>
<dbReference type="GO" id="GO:0032933">
    <property type="term" value="P:SREBP signaling pathway"/>
    <property type="evidence" value="ECO:0007669"/>
    <property type="project" value="InterPro"/>
</dbReference>
<protein>
    <recommendedName>
        <fullName evidence="4">Sterol regulatory element-binding protein cleavage-activating protein</fullName>
    </recommendedName>
</protein>
<dbReference type="GO" id="GO:0000139">
    <property type="term" value="C:Golgi membrane"/>
    <property type="evidence" value="ECO:0007669"/>
    <property type="project" value="UniProtKB-SubCell"/>
</dbReference>
<evidence type="ECO:0000256" key="16">
    <source>
        <dbReference type="SAM" id="Phobius"/>
    </source>
</evidence>
<keyword evidence="9 16" id="KW-1133">Transmembrane helix</keyword>
<evidence type="ECO:0000256" key="7">
    <source>
        <dbReference type="ARBA" id="ARBA00022737"/>
    </source>
</evidence>
<dbReference type="eggNOG" id="KOG1933">
    <property type="taxonomic scope" value="Eukaryota"/>
</dbReference>
<dbReference type="PANTHER" id="PTHR46378:SF1">
    <property type="entry name" value="STEROL REGULATORY ELEMENT-BINDING PROTEIN CLEAVAGE-ACTIVATING PROTEIN"/>
    <property type="match status" value="1"/>
</dbReference>
<dbReference type="GeneID" id="27904652"/>
<dbReference type="RefSeq" id="XP_016765792.1">
    <property type="nucleotide sequence ID" value="XM_016907515.1"/>
</dbReference>
<evidence type="ECO:0000259" key="17">
    <source>
        <dbReference type="PROSITE" id="PS50156"/>
    </source>
</evidence>
<feature type="transmembrane region" description="Helical" evidence="16">
    <location>
        <begin position="39"/>
        <end position="61"/>
    </location>
</feature>
<dbReference type="InterPro" id="IPR015943">
    <property type="entry name" value="WD40/YVTN_repeat-like_dom_sf"/>
</dbReference>
<dbReference type="PROSITE" id="PS50156">
    <property type="entry name" value="SSD"/>
    <property type="match status" value="1"/>
</dbReference>
<name>N1QKC0_SPHMS</name>
<keyword evidence="8" id="KW-0256">Endoplasmic reticulum</keyword>